<sequence length="316" mass="34698">MKTVIFTHGDSDGICSGALALAANGDSPIYFTNPVSVLTDIDEGRGYDRIIVCDIAINLPRSQQMKDKFEALAKESEIIYIDHHPLPPGFGEKWLFHDDTASASELTFNYFENELSPDMSRVAMYGAIGDYQDMTPGARQLIDDWDKRSLYYQAGTLTQGIEVGRRDYDFKRGIVRELAKNIIPSEIGSLAKNALVAARHEDQMRQRVQREVKRLKNVAYVMDMNGCMGKAAIFARVYGRAAVGVSVEYRDHRNAYDISARGTGNVDLNAAIGEAAAKNGGTGGGHPRAAGGRIPESSMKQFLLDLDEVVGKALVK</sequence>
<name>D1YVE8_METPS</name>
<dbReference type="OrthoDB" id="36101at2157"/>
<dbReference type="Gene3D" id="3.10.310.30">
    <property type="match status" value="1"/>
</dbReference>
<evidence type="ECO:0000259" key="1">
    <source>
        <dbReference type="Pfam" id="PF01368"/>
    </source>
</evidence>
<keyword evidence="4" id="KW-1185">Reference proteome</keyword>
<dbReference type="GeneID" id="8680465"/>
<dbReference type="InterPro" id="IPR052968">
    <property type="entry name" value="Nucleotide_metab_enz"/>
</dbReference>
<dbReference type="Pfam" id="PF01368">
    <property type="entry name" value="DHH"/>
    <property type="match status" value="1"/>
</dbReference>
<dbReference type="Gene3D" id="3.90.1640.10">
    <property type="entry name" value="inorganic pyrophosphatase (n-terminal core)"/>
    <property type="match status" value="1"/>
</dbReference>
<dbReference type="GO" id="GO:0003676">
    <property type="term" value="F:nucleic acid binding"/>
    <property type="evidence" value="ECO:0007669"/>
    <property type="project" value="InterPro"/>
</dbReference>
<reference evidence="4" key="3">
    <citation type="journal article" date="2011" name="PLoS ONE">
        <title>Genome sequence of a mesophilic hydrogenotrophic methanogen Methanocella paludicola, the first cultivated representative of the order Methanocellales.</title>
        <authorList>
            <person name="Sakai S."/>
            <person name="Takaki Y."/>
            <person name="Shimamura S."/>
            <person name="Sekine M."/>
            <person name="Tajima T."/>
            <person name="Kosugi H."/>
            <person name="Ichikawa N."/>
            <person name="Tasumi E."/>
            <person name="Hiraki A.T."/>
            <person name="Shimizu A."/>
            <person name="Kato Y."/>
            <person name="Nishiko R."/>
            <person name="Mori K."/>
            <person name="Fujita N."/>
            <person name="Imachi H."/>
            <person name="Takai K."/>
        </authorList>
    </citation>
    <scope>NUCLEOTIDE SEQUENCE [LARGE SCALE GENOMIC DNA]</scope>
    <source>
        <strain evidence="4">DSM 17711 / JCM 13418 / NBRC 101707 / SANAE</strain>
    </source>
</reference>
<feature type="domain" description="DHHA1" evidence="2">
    <location>
        <begin position="233"/>
        <end position="310"/>
    </location>
</feature>
<dbReference type="STRING" id="304371.MCP_0348"/>
<gene>
    <name evidence="3" type="ordered locus">MCP_0348</name>
</gene>
<dbReference type="RefSeq" id="WP_012899100.1">
    <property type="nucleotide sequence ID" value="NC_013665.1"/>
</dbReference>
<reference evidence="3 4" key="1">
    <citation type="journal article" date="2007" name="Appl. Environ. Microbiol.">
        <title>Isolation of key methanogens for global methane emission from rice paddy fields: a novel isolate affiliated with the clone cluster rice cluster I.</title>
        <authorList>
            <person name="Sakai S."/>
            <person name="Imachi H."/>
            <person name="Sekiguchi Y."/>
            <person name="Ohashi A."/>
            <person name="Harada H."/>
            <person name="Kamagata Y."/>
        </authorList>
    </citation>
    <scope>NUCLEOTIDE SEQUENCE [LARGE SCALE GENOMIC DNA]</scope>
    <source>
        <strain evidence="4">DSM 17711 / JCM 13418 / NBRC 101707 / SANAE</strain>
    </source>
</reference>
<dbReference type="eggNOG" id="arCOG00424">
    <property type="taxonomic scope" value="Archaea"/>
</dbReference>
<dbReference type="PATRIC" id="fig|304371.9.peg.357"/>
<dbReference type="Pfam" id="PF02272">
    <property type="entry name" value="DHHA1"/>
    <property type="match status" value="1"/>
</dbReference>
<dbReference type="InterPro" id="IPR001667">
    <property type="entry name" value="DDH_dom"/>
</dbReference>
<dbReference type="InterPro" id="IPR038763">
    <property type="entry name" value="DHH_sf"/>
</dbReference>
<dbReference type="KEGG" id="mpd:MCP_0348"/>
<dbReference type="PANTHER" id="PTHR42146">
    <property type="entry name" value="3',5'-CYCLIC-NUCLEOTIDE PHOSPHODIESTERASE"/>
    <property type="match status" value="1"/>
</dbReference>
<feature type="domain" description="DDH" evidence="1">
    <location>
        <begin position="2"/>
        <end position="112"/>
    </location>
</feature>
<evidence type="ECO:0000313" key="4">
    <source>
        <dbReference type="Proteomes" id="UP000001882"/>
    </source>
</evidence>
<dbReference type="AlphaFoldDB" id="D1YVE8"/>
<dbReference type="InterPro" id="IPR003156">
    <property type="entry name" value="DHHA1_dom"/>
</dbReference>
<accession>D1YVE8</accession>
<protein>
    <submittedName>
        <fullName evidence="3">Phosphoesterase</fullName>
    </submittedName>
</protein>
<organism evidence="3 4">
    <name type="scientific">Methanocella paludicola (strain DSM 17711 / JCM 13418 / NBRC 101707 / SANAE)</name>
    <dbReference type="NCBI Taxonomy" id="304371"/>
    <lineage>
        <taxon>Archaea</taxon>
        <taxon>Methanobacteriati</taxon>
        <taxon>Methanobacteriota</taxon>
        <taxon>Stenosarchaea group</taxon>
        <taxon>Methanomicrobia</taxon>
        <taxon>Methanocellales</taxon>
        <taxon>Methanocellaceae</taxon>
        <taxon>Methanocella</taxon>
    </lineage>
</organism>
<dbReference type="InParanoid" id="D1YVE8"/>
<dbReference type="PANTHER" id="PTHR42146:SF1">
    <property type="entry name" value="OLIGORIBONUCLEASE NRNB"/>
    <property type="match status" value="1"/>
</dbReference>
<evidence type="ECO:0000313" key="3">
    <source>
        <dbReference type="EMBL" id="BAI60420.1"/>
    </source>
</evidence>
<proteinExistence type="predicted"/>
<dbReference type="SUPFAM" id="SSF64182">
    <property type="entry name" value="DHH phosphoesterases"/>
    <property type="match status" value="1"/>
</dbReference>
<dbReference type="Proteomes" id="UP000001882">
    <property type="component" value="Chromosome"/>
</dbReference>
<reference evidence="3 4" key="2">
    <citation type="journal article" date="2008" name="Int. J. Syst. Evol. Microbiol.">
        <title>Methanocella paludicola gen. nov., sp. nov., a methane-producing archaeon, the first isolate of the lineage 'Rice Cluster I', and proposal of the new archaeal order Methanocellales ord. nov.</title>
        <authorList>
            <person name="Sakai S."/>
            <person name="Imachi H."/>
            <person name="Hanada S."/>
            <person name="Ohashi A."/>
            <person name="Harada H."/>
            <person name="Kamagata Y."/>
        </authorList>
    </citation>
    <scope>NUCLEOTIDE SEQUENCE [LARGE SCALE GENOMIC DNA]</scope>
    <source>
        <strain evidence="4">DSM 17711 / JCM 13418 / NBRC 101707 / SANAE</strain>
    </source>
</reference>
<evidence type="ECO:0000259" key="2">
    <source>
        <dbReference type="Pfam" id="PF02272"/>
    </source>
</evidence>
<dbReference type="EMBL" id="AP011532">
    <property type="protein sequence ID" value="BAI60420.1"/>
    <property type="molecule type" value="Genomic_DNA"/>
</dbReference>